<dbReference type="Gene3D" id="3.30.30.10">
    <property type="entry name" value="Knottin, scorpion toxin-like"/>
    <property type="match status" value="1"/>
</dbReference>
<organism evidence="2 3">
    <name type="scientific">Molorchus minor</name>
    <dbReference type="NCBI Taxonomy" id="1323400"/>
    <lineage>
        <taxon>Eukaryota</taxon>
        <taxon>Metazoa</taxon>
        <taxon>Ecdysozoa</taxon>
        <taxon>Arthropoda</taxon>
        <taxon>Hexapoda</taxon>
        <taxon>Insecta</taxon>
        <taxon>Pterygota</taxon>
        <taxon>Neoptera</taxon>
        <taxon>Endopterygota</taxon>
        <taxon>Coleoptera</taxon>
        <taxon>Polyphaga</taxon>
        <taxon>Cucujiformia</taxon>
        <taxon>Chrysomeloidea</taxon>
        <taxon>Cerambycidae</taxon>
        <taxon>Lamiinae</taxon>
        <taxon>Monochamini</taxon>
        <taxon>Molorchus</taxon>
    </lineage>
</organism>
<evidence type="ECO:0000313" key="2">
    <source>
        <dbReference type="EMBL" id="KAJ8978236.1"/>
    </source>
</evidence>
<accession>A0ABQ9JK10</accession>
<proteinExistence type="predicted"/>
<keyword evidence="1" id="KW-0732">Signal</keyword>
<comment type="caution">
    <text evidence="2">The sequence shown here is derived from an EMBL/GenBank/DDBJ whole genome shotgun (WGS) entry which is preliminary data.</text>
</comment>
<evidence type="ECO:0000313" key="3">
    <source>
        <dbReference type="Proteomes" id="UP001162164"/>
    </source>
</evidence>
<evidence type="ECO:0000256" key="1">
    <source>
        <dbReference type="SAM" id="SignalP"/>
    </source>
</evidence>
<dbReference type="Proteomes" id="UP001162164">
    <property type="component" value="Unassembled WGS sequence"/>
</dbReference>
<name>A0ABQ9JK10_9CUCU</name>
<keyword evidence="3" id="KW-1185">Reference proteome</keyword>
<feature type="signal peptide" evidence="1">
    <location>
        <begin position="1"/>
        <end position="19"/>
    </location>
</feature>
<reference evidence="2" key="1">
    <citation type="journal article" date="2023" name="Insect Mol. Biol.">
        <title>Genome sequencing provides insights into the evolution of gene families encoding plant cell wall-degrading enzymes in longhorned beetles.</title>
        <authorList>
            <person name="Shin N.R."/>
            <person name="Okamura Y."/>
            <person name="Kirsch R."/>
            <person name="Pauchet Y."/>
        </authorList>
    </citation>
    <scope>NUCLEOTIDE SEQUENCE</scope>
    <source>
        <strain evidence="2">MMC_N1</strain>
    </source>
</reference>
<dbReference type="EMBL" id="JAPWTJ010000461">
    <property type="protein sequence ID" value="KAJ8978236.1"/>
    <property type="molecule type" value="Genomic_DNA"/>
</dbReference>
<protein>
    <submittedName>
        <fullName evidence="2">Uncharacterized protein</fullName>
    </submittedName>
</protein>
<gene>
    <name evidence="2" type="ORF">NQ317_016387</name>
</gene>
<dbReference type="InterPro" id="IPR036574">
    <property type="entry name" value="Scorpion_toxin-like_sf"/>
</dbReference>
<feature type="chain" id="PRO_5047362628" evidence="1">
    <location>
        <begin position="20"/>
        <end position="85"/>
    </location>
</feature>
<sequence length="85" mass="9689">MEFLSRLLIFAIVLTVAYSSVVNNQKNSENYEQMFKHPAEQAMVLRLLNPSLLETTCSDTSCNSQCQSINWLGGICFLGDCWCYR</sequence>